<keyword evidence="2" id="KW-1185">Reference proteome</keyword>
<dbReference type="AlphaFoldDB" id="A0AAN9XNA7"/>
<dbReference type="EMBL" id="JAYMYS010000003">
    <property type="protein sequence ID" value="KAK7400358.1"/>
    <property type="molecule type" value="Genomic_DNA"/>
</dbReference>
<dbReference type="Proteomes" id="UP001386955">
    <property type="component" value="Unassembled WGS sequence"/>
</dbReference>
<sequence>MCFGEKVFKGERLKVVRRRKGRRAKEDVGKVGIDGILGIVGKAPRLKLILENVTTIRNKAVIKDFPEAMLNCKS</sequence>
<comment type="caution">
    <text evidence="1">The sequence shown here is derived from an EMBL/GenBank/DDBJ whole genome shotgun (WGS) entry which is preliminary data.</text>
</comment>
<reference evidence="1 2" key="1">
    <citation type="submission" date="2024-01" db="EMBL/GenBank/DDBJ databases">
        <title>The genomes of 5 underutilized Papilionoideae crops provide insights into root nodulation and disease resistanc.</title>
        <authorList>
            <person name="Jiang F."/>
        </authorList>
    </citation>
    <scope>NUCLEOTIDE SEQUENCE [LARGE SCALE GENOMIC DNA]</scope>
    <source>
        <strain evidence="1">DUOXIRENSHENG_FW03</strain>
        <tissue evidence="1">Leaves</tissue>
    </source>
</reference>
<name>A0AAN9XNA7_PSOTE</name>
<proteinExistence type="predicted"/>
<gene>
    <name evidence="1" type="ORF">VNO78_11564</name>
</gene>
<evidence type="ECO:0000313" key="2">
    <source>
        <dbReference type="Proteomes" id="UP001386955"/>
    </source>
</evidence>
<organism evidence="1 2">
    <name type="scientific">Psophocarpus tetragonolobus</name>
    <name type="common">Winged bean</name>
    <name type="synonym">Dolichos tetragonolobus</name>
    <dbReference type="NCBI Taxonomy" id="3891"/>
    <lineage>
        <taxon>Eukaryota</taxon>
        <taxon>Viridiplantae</taxon>
        <taxon>Streptophyta</taxon>
        <taxon>Embryophyta</taxon>
        <taxon>Tracheophyta</taxon>
        <taxon>Spermatophyta</taxon>
        <taxon>Magnoliopsida</taxon>
        <taxon>eudicotyledons</taxon>
        <taxon>Gunneridae</taxon>
        <taxon>Pentapetalae</taxon>
        <taxon>rosids</taxon>
        <taxon>fabids</taxon>
        <taxon>Fabales</taxon>
        <taxon>Fabaceae</taxon>
        <taxon>Papilionoideae</taxon>
        <taxon>50 kb inversion clade</taxon>
        <taxon>NPAAA clade</taxon>
        <taxon>indigoferoid/millettioid clade</taxon>
        <taxon>Phaseoleae</taxon>
        <taxon>Psophocarpus</taxon>
    </lineage>
</organism>
<accession>A0AAN9XNA7</accession>
<evidence type="ECO:0000313" key="1">
    <source>
        <dbReference type="EMBL" id="KAK7400358.1"/>
    </source>
</evidence>
<protein>
    <submittedName>
        <fullName evidence="1">Uncharacterized protein</fullName>
    </submittedName>
</protein>